<dbReference type="Pfam" id="PF00535">
    <property type="entry name" value="Glycos_transf_2"/>
    <property type="match status" value="1"/>
</dbReference>
<dbReference type="InterPro" id="IPR001173">
    <property type="entry name" value="Glyco_trans_2-like"/>
</dbReference>
<name>A0ABP7UDU1_9FLAO</name>
<evidence type="ECO:0000256" key="2">
    <source>
        <dbReference type="ARBA" id="ARBA00022679"/>
    </source>
</evidence>
<dbReference type="EMBL" id="BAABCS010000002">
    <property type="protein sequence ID" value="GAA4039695.1"/>
    <property type="molecule type" value="Genomic_DNA"/>
</dbReference>
<keyword evidence="6" id="KW-1185">Reference proteome</keyword>
<comment type="caution">
    <text evidence="5">The sequence shown here is derived from an EMBL/GenBank/DDBJ whole genome shotgun (WGS) entry which is preliminary data.</text>
</comment>
<dbReference type="Proteomes" id="UP001500426">
    <property type="component" value="Unassembled WGS sequence"/>
</dbReference>
<dbReference type="Gene3D" id="3.90.550.10">
    <property type="entry name" value="Spore Coat Polysaccharide Biosynthesis Protein SpsA, Chain A"/>
    <property type="match status" value="1"/>
</dbReference>
<sequence length="342" mass="39557">MVKVSVIIPVYNAAQYLERCIDSLLKQTLTSCEFIFINDGSTDSSLSILEHYLEKDVRVKLVSQENKGVSAARNAGLKIASGDYIGFVDADDFIEKDYFEKLYSASKGDLDVVVCHYSSVQDGYSITSKHPFQTDIVLDETYIKKEIIPFFISNESINSSCTKLYKRKVIDEFSIQFPIGVALGEDGLFNSNFFSKSKKVCFINYIGYHYVEVLNSATRKFDFTKYFERIIQESKHDYSNLENEFLNTQTIEFLKAEKYITKIISLCHLCHALECNFTKNQVDDAIIRIVKEPVTIKIIDNYYTTIFTQKSNYEKVILFGIKYKLVFLISWVIRYSNYRNKK</sequence>
<organism evidence="5 6">
    <name type="scientific">Flavobacterium chungnamense</name>
    <dbReference type="NCBI Taxonomy" id="706182"/>
    <lineage>
        <taxon>Bacteria</taxon>
        <taxon>Pseudomonadati</taxon>
        <taxon>Bacteroidota</taxon>
        <taxon>Flavobacteriia</taxon>
        <taxon>Flavobacteriales</taxon>
        <taxon>Flavobacteriaceae</taxon>
        <taxon>Flavobacterium</taxon>
    </lineage>
</organism>
<evidence type="ECO:0000259" key="4">
    <source>
        <dbReference type="Pfam" id="PF00535"/>
    </source>
</evidence>
<dbReference type="SUPFAM" id="SSF53448">
    <property type="entry name" value="Nucleotide-diphospho-sugar transferases"/>
    <property type="match status" value="1"/>
</dbReference>
<accession>A0ABP7UDU1</accession>
<keyword evidence="2" id="KW-0808">Transferase</keyword>
<evidence type="ECO:0000313" key="5">
    <source>
        <dbReference type="EMBL" id="GAA4039695.1"/>
    </source>
</evidence>
<dbReference type="PANTHER" id="PTHR22916:SF51">
    <property type="entry name" value="GLYCOSYLTRANSFERASE EPSH-RELATED"/>
    <property type="match status" value="1"/>
</dbReference>
<dbReference type="RefSeq" id="WP_345088841.1">
    <property type="nucleotide sequence ID" value="NZ_BAABCS010000002.1"/>
</dbReference>
<feature type="domain" description="Glycosyltransferase 2-like" evidence="4">
    <location>
        <begin position="5"/>
        <end position="172"/>
    </location>
</feature>
<evidence type="ECO:0000313" key="6">
    <source>
        <dbReference type="Proteomes" id="UP001500426"/>
    </source>
</evidence>
<reference evidence="6" key="1">
    <citation type="journal article" date="2019" name="Int. J. Syst. Evol. Microbiol.">
        <title>The Global Catalogue of Microorganisms (GCM) 10K type strain sequencing project: providing services to taxonomists for standard genome sequencing and annotation.</title>
        <authorList>
            <consortium name="The Broad Institute Genomics Platform"/>
            <consortium name="The Broad Institute Genome Sequencing Center for Infectious Disease"/>
            <person name="Wu L."/>
            <person name="Ma J."/>
        </authorList>
    </citation>
    <scope>NUCLEOTIDE SEQUENCE [LARGE SCALE GENOMIC DNA]</scope>
    <source>
        <strain evidence="6">JCM 17068</strain>
    </source>
</reference>
<keyword evidence="3" id="KW-0472">Membrane</keyword>
<evidence type="ECO:0000256" key="3">
    <source>
        <dbReference type="SAM" id="Phobius"/>
    </source>
</evidence>
<keyword evidence="3" id="KW-1133">Transmembrane helix</keyword>
<protein>
    <recommendedName>
        <fullName evidence="4">Glycosyltransferase 2-like domain-containing protein</fullName>
    </recommendedName>
</protein>
<dbReference type="CDD" id="cd00761">
    <property type="entry name" value="Glyco_tranf_GTA_type"/>
    <property type="match status" value="1"/>
</dbReference>
<dbReference type="PANTHER" id="PTHR22916">
    <property type="entry name" value="GLYCOSYLTRANSFERASE"/>
    <property type="match status" value="1"/>
</dbReference>
<keyword evidence="3" id="KW-0812">Transmembrane</keyword>
<dbReference type="InterPro" id="IPR029044">
    <property type="entry name" value="Nucleotide-diphossugar_trans"/>
</dbReference>
<evidence type="ECO:0000256" key="1">
    <source>
        <dbReference type="ARBA" id="ARBA00022676"/>
    </source>
</evidence>
<feature type="transmembrane region" description="Helical" evidence="3">
    <location>
        <begin position="316"/>
        <end position="333"/>
    </location>
</feature>
<keyword evidence="1" id="KW-0328">Glycosyltransferase</keyword>
<gene>
    <name evidence="5" type="ORF">GCM10022388_00240</name>
</gene>
<proteinExistence type="predicted"/>